<dbReference type="RefSeq" id="WP_022938383.1">
    <property type="nucleotide sequence ID" value="NZ_CABKRQ010000005.1"/>
</dbReference>
<keyword evidence="1" id="KW-0812">Transmembrane</keyword>
<feature type="transmembrane region" description="Helical" evidence="1">
    <location>
        <begin position="49"/>
        <end position="70"/>
    </location>
</feature>
<name>A0A318KXZ9_9FIRM</name>
<keyword evidence="1" id="KW-0472">Membrane</keyword>
<gene>
    <name evidence="2" type="ORF">DES51_10399</name>
</gene>
<dbReference type="AlphaFoldDB" id="A0A318KXZ9"/>
<reference evidence="2 3" key="1">
    <citation type="submission" date="2018-05" db="EMBL/GenBank/DDBJ databases">
        <title>Genomic Encyclopedia of Type Strains, Phase IV (KMG-IV): sequencing the most valuable type-strain genomes for metagenomic binning, comparative biology and taxonomic classification.</title>
        <authorList>
            <person name="Goeker M."/>
        </authorList>
    </citation>
    <scope>NUCLEOTIDE SEQUENCE [LARGE SCALE GENOMIC DNA]</scope>
    <source>
        <strain evidence="2 3">JC118</strain>
    </source>
</reference>
<proteinExistence type="predicted"/>
<dbReference type="EMBL" id="QJKH01000003">
    <property type="protein sequence ID" value="PXX80506.1"/>
    <property type="molecule type" value="Genomic_DNA"/>
</dbReference>
<evidence type="ECO:0000313" key="3">
    <source>
        <dbReference type="Proteomes" id="UP000247612"/>
    </source>
</evidence>
<evidence type="ECO:0000256" key="1">
    <source>
        <dbReference type="SAM" id="Phobius"/>
    </source>
</evidence>
<evidence type="ECO:0000313" key="2">
    <source>
        <dbReference type="EMBL" id="PXX80506.1"/>
    </source>
</evidence>
<keyword evidence="1" id="KW-1133">Transmembrane helix</keyword>
<keyword evidence="3" id="KW-1185">Reference proteome</keyword>
<dbReference type="Proteomes" id="UP000247612">
    <property type="component" value="Unassembled WGS sequence"/>
</dbReference>
<sequence length="78" mass="9185">MTNKLLNFMKILMGSTIGVYIGRALFVWYDYQSHPMLYELSSSPWYTSILVSTLFVIILLLIEGGVYFYLRHRTRMNP</sequence>
<protein>
    <submittedName>
        <fullName evidence="2">Uncharacterized protein</fullName>
    </submittedName>
</protein>
<comment type="caution">
    <text evidence="2">The sequence shown here is derived from an EMBL/GenBank/DDBJ whole genome shotgun (WGS) entry which is preliminary data.</text>
</comment>
<accession>A0A318KXZ9</accession>
<dbReference type="STRING" id="1034346.GCA_000313565_02078"/>
<organism evidence="2 3">
    <name type="scientific">Dielma fastidiosa</name>
    <dbReference type="NCBI Taxonomy" id="1034346"/>
    <lineage>
        <taxon>Bacteria</taxon>
        <taxon>Bacillati</taxon>
        <taxon>Bacillota</taxon>
        <taxon>Erysipelotrichia</taxon>
        <taxon>Erysipelotrichales</taxon>
        <taxon>Erysipelotrichaceae</taxon>
        <taxon>Dielma</taxon>
    </lineage>
</organism>
<feature type="transmembrane region" description="Helical" evidence="1">
    <location>
        <begin position="12"/>
        <end position="29"/>
    </location>
</feature>